<dbReference type="InterPro" id="IPR036861">
    <property type="entry name" value="Endochitinase-like_sf"/>
</dbReference>
<feature type="chain" id="PRO_5001935302" description="chitinase" evidence="16">
    <location>
        <begin position="26"/>
        <end position="1475"/>
    </location>
</feature>
<dbReference type="GO" id="GO:0006032">
    <property type="term" value="P:chitin catabolic process"/>
    <property type="evidence" value="ECO:0007669"/>
    <property type="project" value="UniProtKB-KW"/>
</dbReference>
<evidence type="ECO:0000256" key="11">
    <source>
        <dbReference type="ARBA" id="ARBA00023295"/>
    </source>
</evidence>
<evidence type="ECO:0000256" key="12">
    <source>
        <dbReference type="ARBA" id="ARBA00023326"/>
    </source>
</evidence>
<dbReference type="EC" id="3.2.1.14" evidence="4"/>
<name>A0A097F8J8_BEABA</name>
<evidence type="ECO:0000313" key="20">
    <source>
        <dbReference type="EMBL" id="AIT18881.1"/>
    </source>
</evidence>
<dbReference type="PROSITE" id="PS50941">
    <property type="entry name" value="CHIT_BIND_I_2"/>
    <property type="match status" value="1"/>
</dbReference>
<dbReference type="Gene3D" id="3.10.350.10">
    <property type="entry name" value="LysM domain"/>
    <property type="match status" value="2"/>
</dbReference>
<feature type="disulfide bond" evidence="14">
    <location>
        <begin position="480"/>
        <end position="484"/>
    </location>
</feature>
<keyword evidence="8" id="KW-0146">Chitin degradation</keyword>
<reference evidence="20" key="1">
    <citation type="submission" date="2014-07" db="EMBL/GenBank/DDBJ databases">
        <authorList>
            <person name="Agrawal Y."/>
            <person name="Khatri I."/>
            <person name="Subramanian S."/>
            <person name="Shenoy B.D."/>
        </authorList>
    </citation>
    <scope>NUCLEOTIDE SEQUENCE</scope>
    <source>
        <strain evidence="20">ARSEF 2860</strain>
    </source>
</reference>
<dbReference type="InterPro" id="IPR017853">
    <property type="entry name" value="GH"/>
</dbReference>
<feature type="domain" description="LysM" evidence="18">
    <location>
        <begin position="354"/>
        <end position="405"/>
    </location>
</feature>
<keyword evidence="16" id="KW-0732">Signal</keyword>
<dbReference type="InterPro" id="IPR053214">
    <property type="entry name" value="LysM12-like"/>
</dbReference>
<dbReference type="Gene3D" id="3.10.50.10">
    <property type="match status" value="1"/>
</dbReference>
<evidence type="ECO:0000259" key="19">
    <source>
        <dbReference type="PROSITE" id="PS51910"/>
    </source>
</evidence>
<feature type="domain" description="Chitin-binding type-1" evidence="17">
    <location>
        <begin position="418"/>
        <end position="486"/>
    </location>
</feature>
<evidence type="ECO:0000256" key="9">
    <source>
        <dbReference type="ARBA" id="ARBA00023026"/>
    </source>
</evidence>
<keyword evidence="12" id="KW-0624">Polysaccharide degradation</keyword>
<evidence type="ECO:0000256" key="7">
    <source>
        <dbReference type="ARBA" id="ARBA00022801"/>
    </source>
</evidence>
<comment type="caution">
    <text evidence="14">Lacks conserved residue(s) required for the propagation of feature annotation.</text>
</comment>
<dbReference type="InterPro" id="IPR036779">
    <property type="entry name" value="LysM_dom_sf"/>
</dbReference>
<comment type="catalytic activity">
    <reaction evidence="1">
        <text>Random endo-hydrolysis of N-acetyl-beta-D-glucosaminide (1-&gt;4)-beta-linkages in chitin and chitodextrins.</text>
        <dbReference type="EC" id="3.2.1.14"/>
    </reaction>
</comment>
<evidence type="ECO:0000256" key="14">
    <source>
        <dbReference type="PROSITE-ProRule" id="PRU00261"/>
    </source>
</evidence>
<dbReference type="GO" id="GO:0005576">
    <property type="term" value="C:extracellular region"/>
    <property type="evidence" value="ECO:0007669"/>
    <property type="project" value="UniProtKB-SubCell"/>
</dbReference>
<evidence type="ECO:0000256" key="15">
    <source>
        <dbReference type="RuleBase" id="RU000489"/>
    </source>
</evidence>
<comment type="similarity">
    <text evidence="3">Belongs to the glycosyl hydrolase 18 family. Chitinase class V subfamily.</text>
</comment>
<feature type="disulfide bond" evidence="14">
    <location>
        <begin position="448"/>
        <end position="462"/>
    </location>
</feature>
<dbReference type="Pfam" id="PF14856">
    <property type="entry name" value="Hce2"/>
    <property type="match status" value="1"/>
</dbReference>
<keyword evidence="11 15" id="KW-0326">Glycosidase</keyword>
<dbReference type="SUPFAM" id="SSF57016">
    <property type="entry name" value="Plant lectins/antimicrobial peptides"/>
    <property type="match status" value="1"/>
</dbReference>
<organism evidence="20">
    <name type="scientific">Beauveria bassiana</name>
    <name type="common">White muscardine disease fungus</name>
    <name type="synonym">Tritirachium shiotae</name>
    <dbReference type="NCBI Taxonomy" id="176275"/>
    <lineage>
        <taxon>Eukaryota</taxon>
        <taxon>Fungi</taxon>
        <taxon>Dikarya</taxon>
        <taxon>Ascomycota</taxon>
        <taxon>Pezizomycotina</taxon>
        <taxon>Sordariomycetes</taxon>
        <taxon>Hypocreomycetidae</taxon>
        <taxon>Hypocreales</taxon>
        <taxon>Cordycipitaceae</taxon>
        <taxon>Beauveria</taxon>
    </lineage>
</organism>
<evidence type="ECO:0000256" key="5">
    <source>
        <dbReference type="ARBA" id="ARBA00022525"/>
    </source>
</evidence>
<dbReference type="PROSITE" id="PS51782">
    <property type="entry name" value="LYSM"/>
    <property type="match status" value="2"/>
</dbReference>
<keyword evidence="14" id="KW-1015">Disulfide bond</keyword>
<keyword evidence="7 15" id="KW-0378">Hydrolase</keyword>
<comment type="similarity">
    <text evidence="13">Belongs to the secreted LysM effector family.</text>
</comment>
<dbReference type="SUPFAM" id="SSF51445">
    <property type="entry name" value="(Trans)glycosidases"/>
    <property type="match status" value="1"/>
</dbReference>
<dbReference type="CDD" id="cd00035">
    <property type="entry name" value="ChtBD1"/>
    <property type="match status" value="1"/>
</dbReference>
<dbReference type="SMART" id="SM00257">
    <property type="entry name" value="LysM"/>
    <property type="match status" value="2"/>
</dbReference>
<keyword evidence="9" id="KW-0843">Virulence</keyword>
<dbReference type="PANTHER" id="PTHR47700:SF1">
    <property type="entry name" value="CHITINASE"/>
    <property type="match status" value="1"/>
</dbReference>
<dbReference type="InterPro" id="IPR011583">
    <property type="entry name" value="Chitinase_II/V-like_cat"/>
</dbReference>
<sequence length="1475" mass="159124">MAPSWLNAALGATSVLLSTNAFVAASSPNRLSASIGYSGSDPCPRSCTESGINSLEWDAFRSMDQLDQCQSPMLFDFALADRVDDEAQNHRIFACTTSSESWSKISTAQLLASRPADEVDAEFEVGRGDEDGGIAPEAAVASLTGFLGQYVRQEQAQNGTSMIYGSFGGAAAGMYVGPSLNGGAVSATALQHLQDSIKHANSSQGTLGVQMCGPSFDSNHIFGFIATTNGTFDAIQDAMSSWYSGDCVKFGTSDKINGKAHFFAPLLSSIQASNSTNATAPHISKRGECRTVQVKQGTGCPELAKMCGISGADFTKYNPGKTFCNDLMPGQHVCCSSGTLPDYKPKPNKDGSCATATVEKGLDCSSIAAANGLTKKDIESFNEKKTWGWNGCEGGRLWAGSVICISKGTPPMPAPQGNAVCGPQKPGTKKPKDMNKLAELNPCPLNACCDVWGQCGTTDEFCTDTGNGAPGTAKKDTNGCISNCGTKIVKGNPSEYRSIAYFEGYAFKRKCQYQDAFQIDPSKYTHLHFGFGTLSKDFKPIIDDYATNYEFNNFRLIKGPKRILSFGGWDFSTGPDTYTIFREGTSQANRETLATNVANYIHKYNLDGVDIDWEYPSAQDIPGVPPGDKSEGKNYLEFLKLLKSKLNGKSLSIAAPASYWYLKGFPIKEISKVVDYIVFMTYDLHGQWDVDNKNAQVGCPGGNCLRSHVNLTETQNSLSMVTKAGVDSGKVVVGVTSYGRSFAMSDGSCHGPDCTFTGTRLHSNANKGKCTDTAGYISNAEIKAIAKDKSRVIKSYMDDTSNSNVLVYDKNQWVAYMDADVRSHREKLYKNWGMGGSSNWATDLENFEDPPKGFPDWSAFTVSLKSRKDPYEDVGKRTGNWTKLDCTADGATDTLHYTADERWENLDAANAWKDMISDWKKYRAKTSGVHTGTALFSEFFANNFNHTLPIDCGDISPSSNCRSALACADFTGERTGPAAALIWNSFVQINELYASYADALGHAAAEKIDPSLDDFQETFAPTPPKEDKEWLTILLDLVSMGTSMVAGPFVGKVIGKLPYFVAKAEDAGANAIKDKISSAGSSLLTTAITIGSGFVDGKTSDWDPKAEAHFKNTMGLAMAGWNDIATEGLRDLFNGSDSSLDTLSDLLADGQFAGGKDYGKGSYDQASSKEANTTLEDDLSKTFYAYAIPAIWHASGHRPFIIDTGLSCDKGKNEDIKLKGACYREKDTWYRLASPDGGYQECAKNGCDHVPNPCVECNDDQFKTPTGVDKLGSDYFSKVSLEDLIIGSVRTYLDNGGENGGKPANPNNAATLKSLMQDDVTTPGFIRMPVCSADRARIAWGASSDDAKDYPCNANAGYDYCGDSTIENQTSGASPLVSDCKEMIRMLEDRELPTRWPHVGPLEKQQMICSHKSCKFGVTGKGIHGNVDFKVGAQDVIDLVRDSINKFGGGGRVGSKGTMNCKGNIKGQKVDWGLY</sequence>
<dbReference type="SMART" id="SM00636">
    <property type="entry name" value="Glyco_18"/>
    <property type="match status" value="1"/>
</dbReference>
<feature type="disulfide bond" evidence="14">
    <location>
        <begin position="443"/>
        <end position="455"/>
    </location>
</feature>
<feature type="domain" description="GH18" evidence="19">
    <location>
        <begin position="496"/>
        <end position="867"/>
    </location>
</feature>
<evidence type="ECO:0000256" key="1">
    <source>
        <dbReference type="ARBA" id="ARBA00000822"/>
    </source>
</evidence>
<dbReference type="InterPro" id="IPR029070">
    <property type="entry name" value="Chitinase_insertion_sf"/>
</dbReference>
<dbReference type="PROSITE" id="PS01095">
    <property type="entry name" value="GH18_1"/>
    <property type="match status" value="1"/>
</dbReference>
<evidence type="ECO:0000256" key="4">
    <source>
        <dbReference type="ARBA" id="ARBA00012729"/>
    </source>
</evidence>
<dbReference type="InterPro" id="IPR018392">
    <property type="entry name" value="LysM"/>
</dbReference>
<dbReference type="InterPro" id="IPR001223">
    <property type="entry name" value="Glyco_hydro18_cat"/>
</dbReference>
<evidence type="ECO:0000256" key="13">
    <source>
        <dbReference type="ARBA" id="ARBA00044955"/>
    </source>
</evidence>
<accession>A0A097F8J8</accession>
<dbReference type="SUPFAM" id="SSF54556">
    <property type="entry name" value="Chitinase insertion domain"/>
    <property type="match status" value="1"/>
</dbReference>
<evidence type="ECO:0000256" key="6">
    <source>
        <dbReference type="ARBA" id="ARBA00022669"/>
    </source>
</evidence>
<dbReference type="CDD" id="cd02878">
    <property type="entry name" value="GH18_zymocin_alpha"/>
    <property type="match status" value="1"/>
</dbReference>
<keyword evidence="5" id="KW-0964">Secreted</keyword>
<dbReference type="Gene3D" id="3.20.20.80">
    <property type="entry name" value="Glycosidases"/>
    <property type="match status" value="1"/>
</dbReference>
<evidence type="ECO:0000256" key="10">
    <source>
        <dbReference type="ARBA" id="ARBA00023277"/>
    </source>
</evidence>
<dbReference type="InterPro" id="IPR001579">
    <property type="entry name" value="Glyco_hydro_18_chit_AS"/>
</dbReference>
<evidence type="ECO:0000256" key="16">
    <source>
        <dbReference type="SAM" id="SignalP"/>
    </source>
</evidence>
<keyword evidence="6 14" id="KW-0147">Chitin-binding</keyword>
<dbReference type="EMBL" id="KM220982">
    <property type="protein sequence ID" value="AIT18881.1"/>
    <property type="molecule type" value="mRNA"/>
</dbReference>
<comment type="subcellular location">
    <subcellularLocation>
        <location evidence="2">Secreted</location>
    </subcellularLocation>
</comment>
<evidence type="ECO:0000259" key="17">
    <source>
        <dbReference type="PROSITE" id="PS50941"/>
    </source>
</evidence>
<dbReference type="Gene3D" id="3.30.60.10">
    <property type="entry name" value="Endochitinase-like"/>
    <property type="match status" value="1"/>
</dbReference>
<protein>
    <recommendedName>
        <fullName evidence="4">chitinase</fullName>
        <ecNumber evidence="4">3.2.1.14</ecNumber>
    </recommendedName>
</protein>
<dbReference type="InterPro" id="IPR001002">
    <property type="entry name" value="Chitin-bd_1"/>
</dbReference>
<evidence type="ECO:0000256" key="2">
    <source>
        <dbReference type="ARBA" id="ARBA00004613"/>
    </source>
</evidence>
<dbReference type="GO" id="GO:0008061">
    <property type="term" value="F:chitin binding"/>
    <property type="evidence" value="ECO:0007669"/>
    <property type="project" value="UniProtKB-UniRule"/>
</dbReference>
<dbReference type="PANTHER" id="PTHR47700">
    <property type="entry name" value="V CHITINASE, PUTATIVE (AFU_ORTHOLOGUE AFUA_6G13720)-RELATED"/>
    <property type="match status" value="1"/>
</dbReference>
<dbReference type="PROSITE" id="PS51910">
    <property type="entry name" value="GH18_2"/>
    <property type="match status" value="1"/>
</dbReference>
<feature type="domain" description="LysM" evidence="18">
    <location>
        <begin position="290"/>
        <end position="335"/>
    </location>
</feature>
<dbReference type="GO" id="GO:0000272">
    <property type="term" value="P:polysaccharide catabolic process"/>
    <property type="evidence" value="ECO:0007669"/>
    <property type="project" value="UniProtKB-KW"/>
</dbReference>
<keyword evidence="10" id="KW-0119">Carbohydrate metabolism</keyword>
<evidence type="ECO:0000256" key="3">
    <source>
        <dbReference type="ARBA" id="ARBA00008682"/>
    </source>
</evidence>
<dbReference type="Pfam" id="PF00704">
    <property type="entry name" value="Glyco_hydro_18"/>
    <property type="match status" value="1"/>
</dbReference>
<proteinExistence type="evidence at transcript level"/>
<evidence type="ECO:0000256" key="8">
    <source>
        <dbReference type="ARBA" id="ARBA00023024"/>
    </source>
</evidence>
<evidence type="ECO:0000259" key="18">
    <source>
        <dbReference type="PROSITE" id="PS51782"/>
    </source>
</evidence>
<gene>
    <name evidence="20" type="primary">Chi-14</name>
</gene>
<dbReference type="GO" id="GO:0008843">
    <property type="term" value="F:endochitinase activity"/>
    <property type="evidence" value="ECO:0007669"/>
    <property type="project" value="UniProtKB-EC"/>
</dbReference>
<dbReference type="InterPro" id="IPR029226">
    <property type="entry name" value="Ecp2-like"/>
</dbReference>
<feature type="signal peptide" evidence="16">
    <location>
        <begin position="1"/>
        <end position="25"/>
    </location>
</feature>